<dbReference type="AlphaFoldDB" id="A0A2Z2NS52"/>
<organism evidence="3 4">
    <name type="scientific">Granulosicoccus antarcticus IMCC3135</name>
    <dbReference type="NCBI Taxonomy" id="1192854"/>
    <lineage>
        <taxon>Bacteria</taxon>
        <taxon>Pseudomonadati</taxon>
        <taxon>Pseudomonadota</taxon>
        <taxon>Gammaproteobacteria</taxon>
        <taxon>Chromatiales</taxon>
        <taxon>Granulosicoccaceae</taxon>
        <taxon>Granulosicoccus</taxon>
    </lineage>
</organism>
<evidence type="ECO:0000313" key="4">
    <source>
        <dbReference type="Proteomes" id="UP000250079"/>
    </source>
</evidence>
<proteinExistence type="inferred from homology"/>
<dbReference type="EMBL" id="CP018632">
    <property type="protein sequence ID" value="ASJ73345.1"/>
    <property type="molecule type" value="Genomic_DNA"/>
</dbReference>
<sequence length="314" mass="35174">MVPISCSIERYSAICIMVLPLTSLSVNQYHLPCVFTSVAKQCVLVSLNRETGGDMTQSRLCPDGFFRVFVLLALVFVFGTAFTHQASAADPNSEPLKIAVTSLPPVTAPAGDGYLDKILKELFARSGIDCELIPTPPRRGLTDADAGILDAAVIPFRSLKFPRKGPDFSNLRVLPEPLLTTELSGMYTRSNMVVTSVEDFFDYRLAFMRGWRQAEELFKEHERTQKVSDPRLLMEMLASDRVDIVFFSTVPGKYIARQIGLQNLKVSEFYIKRHLYLHLHKRHASLLPLLVKQLVAMKEDGTMKSILAGYNVSR</sequence>
<feature type="transmembrane region" description="Helical" evidence="2">
    <location>
        <begin position="64"/>
        <end position="82"/>
    </location>
</feature>
<dbReference type="KEGG" id="gai:IMCC3135_16315"/>
<keyword evidence="2" id="KW-0812">Transmembrane</keyword>
<reference evidence="3 4" key="1">
    <citation type="submission" date="2016-12" db="EMBL/GenBank/DDBJ databases">
        <authorList>
            <person name="Song W.-J."/>
            <person name="Kurnit D.M."/>
        </authorList>
    </citation>
    <scope>NUCLEOTIDE SEQUENCE [LARGE SCALE GENOMIC DNA]</scope>
    <source>
        <strain evidence="3 4">IMCC3135</strain>
    </source>
</reference>
<comment type="similarity">
    <text evidence="1">Belongs to the bacterial solute-binding protein 3 family.</text>
</comment>
<dbReference type="Gene3D" id="3.40.190.10">
    <property type="entry name" value="Periplasmic binding protein-like II"/>
    <property type="match status" value="2"/>
</dbReference>
<protein>
    <submittedName>
        <fullName evidence="3">Uncharacterized protein</fullName>
    </submittedName>
</protein>
<dbReference type="SUPFAM" id="SSF53850">
    <property type="entry name" value="Periplasmic binding protein-like II"/>
    <property type="match status" value="1"/>
</dbReference>
<evidence type="ECO:0000313" key="3">
    <source>
        <dbReference type="EMBL" id="ASJ73345.1"/>
    </source>
</evidence>
<keyword evidence="4" id="KW-1185">Reference proteome</keyword>
<gene>
    <name evidence="3" type="ORF">IMCC3135_16315</name>
</gene>
<keyword evidence="2" id="KW-1133">Transmembrane helix</keyword>
<dbReference type="PANTHER" id="PTHR35936:SF35">
    <property type="entry name" value="L-CYSTINE-BINDING PROTEIN TCYJ"/>
    <property type="match status" value="1"/>
</dbReference>
<evidence type="ECO:0000256" key="1">
    <source>
        <dbReference type="ARBA" id="ARBA00010333"/>
    </source>
</evidence>
<accession>A0A2Z2NS52</accession>
<name>A0A2Z2NS52_9GAMM</name>
<dbReference type="PANTHER" id="PTHR35936">
    <property type="entry name" value="MEMBRANE-BOUND LYTIC MUREIN TRANSGLYCOSYLASE F"/>
    <property type="match status" value="1"/>
</dbReference>
<keyword evidence="2" id="KW-0472">Membrane</keyword>
<evidence type="ECO:0000256" key="2">
    <source>
        <dbReference type="SAM" id="Phobius"/>
    </source>
</evidence>
<dbReference type="Proteomes" id="UP000250079">
    <property type="component" value="Chromosome"/>
</dbReference>